<organism evidence="2 3">
    <name type="scientific">Streptomyces montanisoli</name>
    <dbReference type="NCBI Taxonomy" id="2798581"/>
    <lineage>
        <taxon>Bacteria</taxon>
        <taxon>Bacillati</taxon>
        <taxon>Actinomycetota</taxon>
        <taxon>Actinomycetes</taxon>
        <taxon>Kitasatosporales</taxon>
        <taxon>Streptomycetaceae</taxon>
        <taxon>Streptomyces</taxon>
    </lineage>
</organism>
<dbReference type="EMBL" id="JAGIQL010000048">
    <property type="protein sequence ID" value="MBP0458673.1"/>
    <property type="molecule type" value="Genomic_DNA"/>
</dbReference>
<gene>
    <name evidence="2" type="ORF">JFN87_14335</name>
</gene>
<sequence length="244" mass="25172">MTNVPPSLADIAGPKTFIDADISFRIPEGMHSLGLDLSPEDRAEHIRHVADEVWAAGTDYQRETTAQIYSEVADSAAEDGALYAGVAFLALDDGQPASASLVVRAEATDKTDADVVAHGIVEGLSAQPGKEAYRTTAAGRPVAVVFSVVGAALDDEDTSTLDAVAAPVLPVATAEAYVPLPQISQLVVLGISTPTLEIFPDLVALLSGITETLEVGATSADGASDDSRRAPGAVAPRPSRISEL</sequence>
<protein>
    <submittedName>
        <fullName evidence="2">Uncharacterized protein</fullName>
    </submittedName>
</protein>
<feature type="region of interest" description="Disordered" evidence="1">
    <location>
        <begin position="217"/>
        <end position="244"/>
    </location>
</feature>
<comment type="caution">
    <text evidence="2">The sequence shown here is derived from an EMBL/GenBank/DDBJ whole genome shotgun (WGS) entry which is preliminary data.</text>
</comment>
<reference evidence="2" key="1">
    <citation type="submission" date="2021-03" db="EMBL/GenBank/DDBJ databases">
        <title>Whole genome sequence of Streptomyces bomunensis MMS17-BM035.</title>
        <authorList>
            <person name="Lee J.H."/>
        </authorList>
    </citation>
    <scope>NUCLEOTIDE SEQUENCE</scope>
    <source>
        <strain evidence="2">MMS17-BM035</strain>
    </source>
</reference>
<evidence type="ECO:0000313" key="3">
    <source>
        <dbReference type="Proteomes" id="UP000670475"/>
    </source>
</evidence>
<dbReference type="Proteomes" id="UP000670475">
    <property type="component" value="Unassembled WGS sequence"/>
</dbReference>
<evidence type="ECO:0000256" key="1">
    <source>
        <dbReference type="SAM" id="MobiDB-lite"/>
    </source>
</evidence>
<evidence type="ECO:0000313" key="2">
    <source>
        <dbReference type="EMBL" id="MBP0458673.1"/>
    </source>
</evidence>
<dbReference type="RefSeq" id="WP_209340422.1">
    <property type="nucleotide sequence ID" value="NZ_JAGIQL010000048.1"/>
</dbReference>
<name>A0A940MHG6_9ACTN</name>
<dbReference type="AlphaFoldDB" id="A0A940MHG6"/>
<proteinExistence type="predicted"/>
<keyword evidence="3" id="KW-1185">Reference proteome</keyword>
<accession>A0A940MHG6</accession>